<name>A0A2T7NNX1_POMCA</name>
<feature type="region of interest" description="Disordered" evidence="1">
    <location>
        <begin position="33"/>
        <end position="95"/>
    </location>
</feature>
<reference evidence="2 3" key="1">
    <citation type="submission" date="2018-04" db="EMBL/GenBank/DDBJ databases">
        <title>The genome of golden apple snail Pomacea canaliculata provides insight into stress tolerance and invasive adaptation.</title>
        <authorList>
            <person name="Liu C."/>
            <person name="Liu B."/>
            <person name="Ren Y."/>
            <person name="Zhang Y."/>
            <person name="Wang H."/>
            <person name="Li S."/>
            <person name="Jiang F."/>
            <person name="Yin L."/>
            <person name="Zhang G."/>
            <person name="Qian W."/>
            <person name="Fan W."/>
        </authorList>
    </citation>
    <scope>NUCLEOTIDE SEQUENCE [LARGE SCALE GENOMIC DNA]</scope>
    <source>
        <strain evidence="2">SZHN2017</strain>
        <tissue evidence="2">Muscle</tissue>
    </source>
</reference>
<dbReference type="AlphaFoldDB" id="A0A2T7NNX1"/>
<protein>
    <submittedName>
        <fullName evidence="2">Uncharacterized protein</fullName>
    </submittedName>
</protein>
<evidence type="ECO:0000313" key="2">
    <source>
        <dbReference type="EMBL" id="PVD22864.1"/>
    </source>
</evidence>
<feature type="compositionally biased region" description="Basic and acidic residues" evidence="1">
    <location>
        <begin position="38"/>
        <end position="59"/>
    </location>
</feature>
<dbReference type="EMBL" id="PZQS01000010">
    <property type="protein sequence ID" value="PVD22864.1"/>
    <property type="molecule type" value="Genomic_DNA"/>
</dbReference>
<proteinExistence type="predicted"/>
<evidence type="ECO:0000313" key="3">
    <source>
        <dbReference type="Proteomes" id="UP000245119"/>
    </source>
</evidence>
<evidence type="ECO:0000256" key="1">
    <source>
        <dbReference type="SAM" id="MobiDB-lite"/>
    </source>
</evidence>
<comment type="caution">
    <text evidence="2">The sequence shown here is derived from an EMBL/GenBank/DDBJ whole genome shotgun (WGS) entry which is preliminary data.</text>
</comment>
<dbReference type="Proteomes" id="UP000245119">
    <property type="component" value="Linkage Group LG10"/>
</dbReference>
<keyword evidence="3" id="KW-1185">Reference proteome</keyword>
<gene>
    <name evidence="2" type="ORF">C0Q70_16123</name>
</gene>
<feature type="compositionally biased region" description="Polar residues" evidence="1">
    <location>
        <begin position="85"/>
        <end position="95"/>
    </location>
</feature>
<sequence>MSNVQKKGASGFIFLLLPSRSYHASHLTTPHLLPYDKLQIREQNEKVRKEKTEEEKESRNSSTNPRRREGGMKIAVDGHTEKEQQYNGLNTSESTAKPRNRIVFHAWLGIKATLRPRQASLLPLDWPFTE</sequence>
<accession>A0A2T7NNX1</accession>
<feature type="compositionally biased region" description="Basic and acidic residues" evidence="1">
    <location>
        <begin position="66"/>
        <end position="84"/>
    </location>
</feature>
<organism evidence="2 3">
    <name type="scientific">Pomacea canaliculata</name>
    <name type="common">Golden apple snail</name>
    <dbReference type="NCBI Taxonomy" id="400727"/>
    <lineage>
        <taxon>Eukaryota</taxon>
        <taxon>Metazoa</taxon>
        <taxon>Spiralia</taxon>
        <taxon>Lophotrochozoa</taxon>
        <taxon>Mollusca</taxon>
        <taxon>Gastropoda</taxon>
        <taxon>Caenogastropoda</taxon>
        <taxon>Architaenioglossa</taxon>
        <taxon>Ampullarioidea</taxon>
        <taxon>Ampullariidae</taxon>
        <taxon>Pomacea</taxon>
    </lineage>
</organism>